<evidence type="ECO:0000313" key="3">
    <source>
        <dbReference type="EMBL" id="KAG7362602.1"/>
    </source>
</evidence>
<keyword evidence="4" id="KW-1185">Reference proteome</keyword>
<name>A0A9K3PAG6_9STRA</name>
<feature type="compositionally biased region" description="Polar residues" evidence="1">
    <location>
        <begin position="18"/>
        <end position="32"/>
    </location>
</feature>
<dbReference type="EMBL" id="JAGRRH010000030">
    <property type="protein sequence ID" value="KAG7339805.1"/>
    <property type="molecule type" value="Genomic_DNA"/>
</dbReference>
<reference evidence="2" key="2">
    <citation type="submission" date="2021-04" db="EMBL/GenBank/DDBJ databases">
        <authorList>
            <person name="Podell S."/>
        </authorList>
    </citation>
    <scope>NUCLEOTIDE SEQUENCE</scope>
    <source>
        <strain evidence="2">Hildebrandi</strain>
    </source>
</reference>
<evidence type="ECO:0000313" key="4">
    <source>
        <dbReference type="Proteomes" id="UP000693970"/>
    </source>
</evidence>
<evidence type="ECO:0000256" key="1">
    <source>
        <dbReference type="SAM" id="MobiDB-lite"/>
    </source>
</evidence>
<evidence type="ECO:0000313" key="2">
    <source>
        <dbReference type="EMBL" id="KAG7339805.1"/>
    </source>
</evidence>
<reference evidence="2" key="1">
    <citation type="journal article" date="2021" name="Sci. Rep.">
        <title>Diploid genomic architecture of Nitzschia inconspicua, an elite biomass production diatom.</title>
        <authorList>
            <person name="Oliver A."/>
            <person name="Podell S."/>
            <person name="Pinowska A."/>
            <person name="Traller J.C."/>
            <person name="Smith S.R."/>
            <person name="McClure R."/>
            <person name="Beliaev A."/>
            <person name="Bohutskyi P."/>
            <person name="Hill E.A."/>
            <person name="Rabines A."/>
            <person name="Zheng H."/>
            <person name="Allen L.Z."/>
            <person name="Kuo A."/>
            <person name="Grigoriev I.V."/>
            <person name="Allen A.E."/>
            <person name="Hazlebeck D."/>
            <person name="Allen E.E."/>
        </authorList>
    </citation>
    <scope>NUCLEOTIDE SEQUENCE</scope>
    <source>
        <strain evidence="2">Hildebrandi</strain>
    </source>
</reference>
<gene>
    <name evidence="3" type="ORF">IV203_025486</name>
    <name evidence="2" type="ORF">IV203_028266</name>
</gene>
<accession>A0A9K3PAG6</accession>
<feature type="region of interest" description="Disordered" evidence="1">
    <location>
        <begin position="1"/>
        <end position="48"/>
    </location>
</feature>
<protein>
    <submittedName>
        <fullName evidence="2">Uncharacterized protein</fullName>
    </submittedName>
</protein>
<organism evidence="2 4">
    <name type="scientific">Nitzschia inconspicua</name>
    <dbReference type="NCBI Taxonomy" id="303405"/>
    <lineage>
        <taxon>Eukaryota</taxon>
        <taxon>Sar</taxon>
        <taxon>Stramenopiles</taxon>
        <taxon>Ochrophyta</taxon>
        <taxon>Bacillariophyta</taxon>
        <taxon>Bacillariophyceae</taxon>
        <taxon>Bacillariophycidae</taxon>
        <taxon>Bacillariales</taxon>
        <taxon>Bacillariaceae</taxon>
        <taxon>Nitzschia</taxon>
    </lineage>
</organism>
<dbReference type="Proteomes" id="UP000693970">
    <property type="component" value="Unassembled WGS sequence"/>
</dbReference>
<proteinExistence type="predicted"/>
<comment type="caution">
    <text evidence="2">The sequence shown here is derived from an EMBL/GenBank/DDBJ whole genome shotgun (WGS) entry which is preliminary data.</text>
</comment>
<dbReference type="EMBL" id="JAGRRH010000011">
    <property type="protein sequence ID" value="KAG7362602.1"/>
    <property type="molecule type" value="Genomic_DNA"/>
</dbReference>
<sequence length="74" mass="8025">MSSTQPTYGRKKAPNSIGILSSPGSLFSNQPSLPLPTEKRPLSSPLVTGDDQHFLTEVNATDLVQDATDFFDFL</sequence>
<dbReference type="AlphaFoldDB" id="A0A9K3PAG6"/>